<reference evidence="2 3" key="1">
    <citation type="submission" date="2023-01" db="EMBL/GenBank/DDBJ databases">
        <title>Analysis of 21 Apiospora genomes using comparative genomics revels a genus with tremendous synthesis potential of carbohydrate active enzymes and secondary metabolites.</title>
        <authorList>
            <person name="Sorensen T."/>
        </authorList>
    </citation>
    <scope>NUCLEOTIDE SEQUENCE [LARGE SCALE GENOMIC DNA]</scope>
    <source>
        <strain evidence="2 3">CBS 114990</strain>
    </source>
</reference>
<feature type="transmembrane region" description="Helical" evidence="1">
    <location>
        <begin position="303"/>
        <end position="322"/>
    </location>
</feature>
<proteinExistence type="predicted"/>
<sequence>MCEAVRRIYAPGAKLTIASDGLLFNDIIGVSDEDAWAYGEALVDIIEEKGFAQNIKFARAMDLLGLHTGPVDKDTYLALASTCRNRLLAEYGRSEDEFRARMAVDDDTGRTLKGIKLFLRKDLKYTPMARALPSEEAYRDYVETGAMAVMIRSESFTDLIAARCPTAVRLSVHPSTGNAKLTVPLIEILLDPHAEDVRQTHTLVRHPRDGRPYYYRKKSPLWDDPTCWNGDEVVFEPVYPHGLLVYPRISASQKTLSDKQTSQLRALARQYRGRVIVSGFTNAAAELSALAQNTDSGGSTSSALYQFMPLCVFVFIILVEVMTRSWCRWRPWFAFGTAGVGENIAVFLSVGGVNEGMLCQD</sequence>
<protein>
    <submittedName>
        <fullName evidence="2">Pyoverdine/dityrosine biosynthesis protein-domain-containing protein</fullName>
    </submittedName>
</protein>
<dbReference type="PANTHER" id="PTHR37285">
    <property type="entry name" value="SPORE WALL MATURATION PROTEIN DIT1"/>
    <property type="match status" value="1"/>
</dbReference>
<dbReference type="Proteomes" id="UP001433268">
    <property type="component" value="Unassembled WGS sequence"/>
</dbReference>
<dbReference type="PANTHER" id="PTHR37285:SF5">
    <property type="entry name" value="SPORE WALL MATURATION PROTEIN DIT1"/>
    <property type="match status" value="1"/>
</dbReference>
<evidence type="ECO:0000313" key="3">
    <source>
        <dbReference type="Proteomes" id="UP001433268"/>
    </source>
</evidence>
<evidence type="ECO:0000256" key="1">
    <source>
        <dbReference type="SAM" id="Phobius"/>
    </source>
</evidence>
<dbReference type="EMBL" id="JAQQWN010000008">
    <property type="protein sequence ID" value="KAK8070576.1"/>
    <property type="molecule type" value="Genomic_DNA"/>
</dbReference>
<keyword evidence="1" id="KW-1133">Transmembrane helix</keyword>
<gene>
    <name evidence="2" type="ORF">PG997_010779</name>
</gene>
<evidence type="ECO:0000313" key="2">
    <source>
        <dbReference type="EMBL" id="KAK8070576.1"/>
    </source>
</evidence>
<dbReference type="RefSeq" id="XP_066664384.1">
    <property type="nucleotide sequence ID" value="XM_066815094.1"/>
</dbReference>
<organism evidence="2 3">
    <name type="scientific">Apiospora hydei</name>
    <dbReference type="NCBI Taxonomy" id="1337664"/>
    <lineage>
        <taxon>Eukaryota</taxon>
        <taxon>Fungi</taxon>
        <taxon>Dikarya</taxon>
        <taxon>Ascomycota</taxon>
        <taxon>Pezizomycotina</taxon>
        <taxon>Sordariomycetes</taxon>
        <taxon>Xylariomycetidae</taxon>
        <taxon>Amphisphaeriales</taxon>
        <taxon>Apiosporaceae</taxon>
        <taxon>Apiospora</taxon>
    </lineage>
</organism>
<comment type="caution">
    <text evidence="2">The sequence shown here is derived from an EMBL/GenBank/DDBJ whole genome shotgun (WGS) entry which is preliminary data.</text>
</comment>
<dbReference type="GeneID" id="92048154"/>
<name>A0ABR1VH68_9PEZI</name>
<accession>A0ABR1VH68</accession>
<keyword evidence="3" id="KW-1185">Reference proteome</keyword>
<dbReference type="Pfam" id="PF05141">
    <property type="entry name" value="DIT1_PvcA"/>
    <property type="match status" value="1"/>
</dbReference>
<keyword evidence="1" id="KW-0472">Membrane</keyword>
<keyword evidence="1" id="KW-0812">Transmembrane</keyword>
<dbReference type="InterPro" id="IPR007817">
    <property type="entry name" value="Isocyanide_synthase_DIT1"/>
</dbReference>